<reference evidence="2 3" key="1">
    <citation type="submission" date="2020-04" db="EMBL/GenBank/DDBJ databases">
        <title>Sequencing and Assembly of C. fimi.</title>
        <authorList>
            <person name="Ramsey A.R."/>
        </authorList>
    </citation>
    <scope>NUCLEOTIDE SEQUENCE [LARGE SCALE GENOMIC DNA]</scope>
    <source>
        <strain evidence="2 3">SB</strain>
    </source>
</reference>
<protein>
    <submittedName>
        <fullName evidence="2">Uncharacterized protein</fullName>
    </submittedName>
</protein>
<name>A0A7Y0LYQ5_CELFI</name>
<evidence type="ECO:0000313" key="3">
    <source>
        <dbReference type="Proteomes" id="UP000562124"/>
    </source>
</evidence>
<dbReference type="EMBL" id="JABCJJ010000003">
    <property type="protein sequence ID" value="NMR19192.1"/>
    <property type="molecule type" value="Genomic_DNA"/>
</dbReference>
<dbReference type="Proteomes" id="UP000562124">
    <property type="component" value="Unassembled WGS sequence"/>
</dbReference>
<evidence type="ECO:0000313" key="2">
    <source>
        <dbReference type="EMBL" id="NMR19192.1"/>
    </source>
</evidence>
<dbReference type="AlphaFoldDB" id="A0A7Y0LYQ5"/>
<gene>
    <name evidence="2" type="ORF">HIR71_02995</name>
</gene>
<evidence type="ECO:0000256" key="1">
    <source>
        <dbReference type="SAM" id="MobiDB-lite"/>
    </source>
</evidence>
<proteinExistence type="predicted"/>
<comment type="caution">
    <text evidence="2">The sequence shown here is derived from an EMBL/GenBank/DDBJ whole genome shotgun (WGS) entry which is preliminary data.</text>
</comment>
<feature type="region of interest" description="Disordered" evidence="1">
    <location>
        <begin position="1"/>
        <end position="38"/>
    </location>
</feature>
<feature type="compositionally biased region" description="Low complexity" evidence="1">
    <location>
        <begin position="20"/>
        <end position="38"/>
    </location>
</feature>
<keyword evidence="3" id="KW-1185">Reference proteome</keyword>
<accession>A0A7Y0LYQ5</accession>
<sequence>MSDFYMKVRSALSHRRRGTRTPGSPPASSAPASDGPFPGAGHNVACEYLGLIPEKDRGDHEIDYQVFRALIGDWAVIDAIDSLADQLRHDADVRPDHGRLRLLDAALWTRGAQK</sequence>
<dbReference type="RefSeq" id="WP_169323305.1">
    <property type="nucleotide sequence ID" value="NZ_JABCJJ010000003.1"/>
</dbReference>
<organism evidence="2 3">
    <name type="scientific">Cellulomonas fimi</name>
    <dbReference type="NCBI Taxonomy" id="1708"/>
    <lineage>
        <taxon>Bacteria</taxon>
        <taxon>Bacillati</taxon>
        <taxon>Actinomycetota</taxon>
        <taxon>Actinomycetes</taxon>
        <taxon>Micrococcales</taxon>
        <taxon>Cellulomonadaceae</taxon>
        <taxon>Cellulomonas</taxon>
    </lineage>
</organism>